<reference evidence="2" key="1">
    <citation type="submission" date="2018-05" db="EMBL/GenBank/DDBJ databases">
        <authorList>
            <person name="Lanie J.A."/>
            <person name="Ng W.-L."/>
            <person name="Kazmierczak K.M."/>
            <person name="Andrzejewski T.M."/>
            <person name="Davidsen T.M."/>
            <person name="Wayne K.J."/>
            <person name="Tettelin H."/>
            <person name="Glass J.I."/>
            <person name="Rusch D."/>
            <person name="Podicherti R."/>
            <person name="Tsui H.-C.T."/>
            <person name="Winkler M.E."/>
        </authorList>
    </citation>
    <scope>NUCLEOTIDE SEQUENCE</scope>
</reference>
<gene>
    <name evidence="2" type="ORF">METZ01_LOCUS420289</name>
</gene>
<dbReference type="EMBL" id="UINC01165824">
    <property type="protein sequence ID" value="SVD67435.1"/>
    <property type="molecule type" value="Genomic_DNA"/>
</dbReference>
<dbReference type="NCBIfam" id="NF041621">
    <property type="entry name" value="MXAN_5187_C_dom"/>
    <property type="match status" value="1"/>
</dbReference>
<sequence length="120" mass="13871">FRFQSLQARIVTFESHWNRICRQIEEGTYKRDLLRAKRHQAQHSKPQPNNEAPGSLNRLHKEFQDACQKVGQERGISLDALQKTIDKQTKAIKSKYGCKDVHFSVNVKDGKVILKAKAKK</sequence>
<organism evidence="2">
    <name type="scientific">marine metagenome</name>
    <dbReference type="NCBI Taxonomy" id="408172"/>
    <lineage>
        <taxon>unclassified sequences</taxon>
        <taxon>metagenomes</taxon>
        <taxon>ecological metagenomes</taxon>
    </lineage>
</organism>
<accession>A0A382XA26</accession>
<feature type="region of interest" description="Disordered" evidence="1">
    <location>
        <begin position="36"/>
        <end position="58"/>
    </location>
</feature>
<protein>
    <submittedName>
        <fullName evidence="2">Uncharacterized protein</fullName>
    </submittedName>
</protein>
<evidence type="ECO:0000313" key="2">
    <source>
        <dbReference type="EMBL" id="SVD67435.1"/>
    </source>
</evidence>
<proteinExistence type="predicted"/>
<evidence type="ECO:0000256" key="1">
    <source>
        <dbReference type="SAM" id="MobiDB-lite"/>
    </source>
</evidence>
<feature type="non-terminal residue" evidence="2">
    <location>
        <position position="1"/>
    </location>
</feature>
<feature type="compositionally biased region" description="Polar residues" evidence="1">
    <location>
        <begin position="43"/>
        <end position="52"/>
    </location>
</feature>
<name>A0A382XA26_9ZZZZ</name>
<dbReference type="AlphaFoldDB" id="A0A382XA26"/>